<feature type="compositionally biased region" description="Low complexity" evidence="1">
    <location>
        <begin position="960"/>
        <end position="969"/>
    </location>
</feature>
<protein>
    <recommendedName>
        <fullName evidence="4">Pentatricopeptide repeat-containing protein, chloroplastic</fullName>
    </recommendedName>
</protein>
<sequence>MLCAATAAGQIGHQWQQTHTSLEAARAQELAVNDVFFGTILTDTSWSRAAQWLEDMHMSTVRASSVVLAIASNTVPWEQALEALLPASADAQLAVNNIIGGCGKAACWQAAMALIHRFTTEDATARVTAVGFTAAAGACERGRQRRQAVMLLKELLGEVCTRSVADKGCAEDGFKATELHKVREACLLKDREKRGERDASGAAIAVASQSWRTALWQLAVASTEDASARGDWVMQGSAMAACGERGKWILVMGLLDAHMPIEPLNVALEACKTKSLWTVALRLLGVALERELKLDVLTASSTLSACAQCWQENRLWRVTLQLLDRRSSSALEEYPQQAVTRAIYHHARAYLAIASITAGSAKPTPREKCRRAACAIRQAARAVILESTVVQIVLRCVEQTKQRQAREADEMWRKLAGDVRFLFGGQKDIDSVTKIAGTLAEMLSGFDGGDDVRNRFLNVAKSFDNSEVALKQLHASFGNNLEGLHAMRNDFDRFTAEIIRLVSLLEGDCNSMRVQLQKTLKSPRQRVNRNLLGGLENLGKGRMMPDGANIGDASQDHITTLLSTLEHDLCDTPLAAMVQVAQDVNDQIVKQLSDSGKLQGQDYALNEVSLVPVDEPTSPTKVVTDLLQALRPCIFDAVDGVGAEAVAADATGCRSKIIRPRKASKGVEQQPVRPERVVVSPSSPVRPPVDVLYARAQLARDSAGLHATAAPTAQGGSGVPEKSLGPLGLLPSEAALVPEQRGQRLPKLKPLPHTADFEQGPTKPMSNRSVKSSKESLQEHTATSMVLPVPGFVEHSEHTDYALPSAGTTAVANNGDGGSQQSTGQTADPRKHGVSGPGGVQSSDPQNAHIELETRESHKDTAGAPASGSRWPSGQNCRPPSEGDITAGPRAPRCRTPDDLSCEYLRASTSHENQKLSPTSRSQSQPNLQATSRSSEDGDRNPEPTRLPGLPDLRRDHPRAQAAAVASSDEAGEATETYAANREAVTSKERASAGMDSKCRDGQDGRRSASLTQEPAEFSRFMASEQTGYASSQMATTSFMGSPLLVKKSKLEERPRRPSLAGNASEPFLPKSMEAGRRPRGLPAPGALQPALATSTRHAHATSAPMLGPLRTRPRSLDTARYDYKAPHGPLPTLHAEMQASGSHVHVHQRKVSPAPTVSEEENELLR</sequence>
<gene>
    <name evidence="2" type="ORF">SNEC2469_LOCUS30356</name>
</gene>
<feature type="region of interest" description="Disordered" evidence="1">
    <location>
        <begin position="807"/>
        <end position="1017"/>
    </location>
</feature>
<proteinExistence type="predicted"/>
<reference evidence="2" key="1">
    <citation type="submission" date="2021-02" db="EMBL/GenBank/DDBJ databases">
        <authorList>
            <person name="Dougan E. K."/>
            <person name="Rhodes N."/>
            <person name="Thang M."/>
            <person name="Chan C."/>
        </authorList>
    </citation>
    <scope>NUCLEOTIDE SEQUENCE</scope>
</reference>
<evidence type="ECO:0008006" key="4">
    <source>
        <dbReference type="Google" id="ProtNLM"/>
    </source>
</evidence>
<keyword evidence="3" id="KW-1185">Reference proteome</keyword>
<feature type="region of interest" description="Disordered" evidence="1">
    <location>
        <begin position="661"/>
        <end position="684"/>
    </location>
</feature>
<dbReference type="Proteomes" id="UP000601435">
    <property type="component" value="Unassembled WGS sequence"/>
</dbReference>
<dbReference type="EMBL" id="CAJNJA010070641">
    <property type="protein sequence ID" value="CAE7901406.1"/>
    <property type="molecule type" value="Genomic_DNA"/>
</dbReference>
<feature type="region of interest" description="Disordered" evidence="1">
    <location>
        <begin position="743"/>
        <end position="785"/>
    </location>
</feature>
<accession>A0A813BDS0</accession>
<dbReference type="OrthoDB" id="433757at2759"/>
<evidence type="ECO:0000313" key="3">
    <source>
        <dbReference type="Proteomes" id="UP000601435"/>
    </source>
</evidence>
<feature type="region of interest" description="Disordered" evidence="1">
    <location>
        <begin position="1048"/>
        <end position="1167"/>
    </location>
</feature>
<feature type="compositionally biased region" description="Low complexity" evidence="1">
    <location>
        <begin position="1081"/>
        <end position="1104"/>
    </location>
</feature>
<feature type="compositionally biased region" description="Basic and acidic residues" evidence="1">
    <location>
        <begin position="985"/>
        <end position="1007"/>
    </location>
</feature>
<feature type="compositionally biased region" description="Basic and acidic residues" evidence="1">
    <location>
        <begin position="934"/>
        <end position="943"/>
    </location>
</feature>
<organism evidence="2 3">
    <name type="scientific">Symbiodinium necroappetens</name>
    <dbReference type="NCBI Taxonomy" id="1628268"/>
    <lineage>
        <taxon>Eukaryota</taxon>
        <taxon>Sar</taxon>
        <taxon>Alveolata</taxon>
        <taxon>Dinophyceae</taxon>
        <taxon>Suessiales</taxon>
        <taxon>Symbiodiniaceae</taxon>
        <taxon>Symbiodinium</taxon>
    </lineage>
</organism>
<feature type="compositionally biased region" description="Polar residues" evidence="1">
    <location>
        <begin position="907"/>
        <end position="933"/>
    </location>
</feature>
<feature type="compositionally biased region" description="Basic and acidic residues" evidence="1">
    <location>
        <begin position="850"/>
        <end position="861"/>
    </location>
</feature>
<evidence type="ECO:0000313" key="2">
    <source>
        <dbReference type="EMBL" id="CAE7901406.1"/>
    </source>
</evidence>
<feature type="compositionally biased region" description="Low complexity" evidence="1">
    <location>
        <begin position="667"/>
        <end position="683"/>
    </location>
</feature>
<dbReference type="AlphaFoldDB" id="A0A813BDS0"/>
<evidence type="ECO:0000256" key="1">
    <source>
        <dbReference type="SAM" id="MobiDB-lite"/>
    </source>
</evidence>
<name>A0A813BDS0_9DINO</name>
<feature type="compositionally biased region" description="Basic and acidic residues" evidence="1">
    <location>
        <begin position="1115"/>
        <end position="1126"/>
    </location>
</feature>
<comment type="caution">
    <text evidence="2">The sequence shown here is derived from an EMBL/GenBank/DDBJ whole genome shotgun (WGS) entry which is preliminary data.</text>
</comment>
<feature type="region of interest" description="Disordered" evidence="1">
    <location>
        <begin position="705"/>
        <end position="727"/>
    </location>
</feature>